<gene>
    <name evidence="1" type="ORF">QQ91_0014035</name>
</gene>
<reference evidence="1 2" key="1">
    <citation type="journal article" date="2015" name="Genome Announc.">
        <title>Draft Genome Sequence of Filamentous Marine Cyanobacterium Lyngbya confervoides Strain BDU141951.</title>
        <authorList>
            <person name="Chandrababunaidu M.M."/>
            <person name="Sen D."/>
            <person name="Tripathy S."/>
        </authorList>
    </citation>
    <scope>NUCLEOTIDE SEQUENCE [LARGE SCALE GENOMIC DNA]</scope>
    <source>
        <strain evidence="1 2">BDU141951</strain>
    </source>
</reference>
<dbReference type="EMBL" id="JTHE03000079">
    <property type="protein sequence ID" value="MCM1983938.1"/>
    <property type="molecule type" value="Genomic_DNA"/>
</dbReference>
<dbReference type="RefSeq" id="WP_166275618.1">
    <property type="nucleotide sequence ID" value="NZ_JTHE03000079.1"/>
</dbReference>
<sequence>MALSSVLSFTTGVARADDNDWFDEVTDRCERISGGYFCQRSDRKDRDQRNWPRNDRFERNWPENRQDWGYYNPEGKLYKGALIPTVSRYGDRILIDKNDSESLTLLVERDIRSDTTRNILIPKGSQIEGRLRSHDGGIRYEADYVRLPNGRRYNLNARSETIYPRYRQARRGPSSDVATVILGTILSRELGRRQGLGEVLGRGGDLFGRSRDLRRRDRDDLVAIDPNRDLDLRLTKDFEID</sequence>
<dbReference type="AlphaFoldDB" id="A0ABD4T669"/>
<dbReference type="Gene3D" id="2.40.128.260">
    <property type="entry name" value="Type IV secretion system, VirB10/TraB/TrbI"/>
    <property type="match status" value="1"/>
</dbReference>
<protein>
    <submittedName>
        <fullName evidence="1">Uncharacterized protein</fullName>
    </submittedName>
</protein>
<name>A0ABD4T669_9CYAN</name>
<evidence type="ECO:0000313" key="1">
    <source>
        <dbReference type="EMBL" id="MCM1983938.1"/>
    </source>
</evidence>
<comment type="caution">
    <text evidence="1">The sequence shown here is derived from an EMBL/GenBank/DDBJ whole genome shotgun (WGS) entry which is preliminary data.</text>
</comment>
<accession>A0ABD4T669</accession>
<organism evidence="1 2">
    <name type="scientific">Lyngbya confervoides BDU141951</name>
    <dbReference type="NCBI Taxonomy" id="1574623"/>
    <lineage>
        <taxon>Bacteria</taxon>
        <taxon>Bacillati</taxon>
        <taxon>Cyanobacteriota</taxon>
        <taxon>Cyanophyceae</taxon>
        <taxon>Oscillatoriophycideae</taxon>
        <taxon>Oscillatoriales</taxon>
        <taxon>Microcoleaceae</taxon>
        <taxon>Lyngbya</taxon>
    </lineage>
</organism>
<keyword evidence="2" id="KW-1185">Reference proteome</keyword>
<evidence type="ECO:0000313" key="2">
    <source>
        <dbReference type="Proteomes" id="UP000031561"/>
    </source>
</evidence>
<proteinExistence type="predicted"/>
<dbReference type="Proteomes" id="UP000031561">
    <property type="component" value="Unassembled WGS sequence"/>
</dbReference>
<dbReference type="InterPro" id="IPR042217">
    <property type="entry name" value="T4SS_VirB10/TrbI"/>
</dbReference>